<dbReference type="EMBL" id="AP028947">
    <property type="protein sequence ID" value="BET25948.1"/>
    <property type="molecule type" value="Genomic_DNA"/>
</dbReference>
<evidence type="ECO:0000256" key="3">
    <source>
        <dbReference type="ARBA" id="ARBA00022801"/>
    </source>
</evidence>
<evidence type="ECO:0000256" key="7">
    <source>
        <dbReference type="SAM" id="MobiDB-lite"/>
    </source>
</evidence>
<evidence type="ECO:0000313" key="10">
    <source>
        <dbReference type="EMBL" id="BET25948.1"/>
    </source>
</evidence>
<keyword evidence="3 6" id="KW-0378">Hydrolase</keyword>
<evidence type="ECO:0000313" key="11">
    <source>
        <dbReference type="Proteomes" id="UP001329151"/>
    </source>
</evidence>
<keyword evidence="2" id="KW-0479">Metal-binding</keyword>
<comment type="cofactor">
    <cofactor evidence="6">
        <name>Zn(2+)</name>
        <dbReference type="ChEBI" id="CHEBI:29105"/>
    </cofactor>
    <text evidence="6">Binds 1 zinc ion per subunit.</text>
</comment>
<feature type="region of interest" description="Disordered" evidence="7">
    <location>
        <begin position="236"/>
        <end position="260"/>
    </location>
</feature>
<dbReference type="Proteomes" id="UP001329151">
    <property type="component" value="Chromosome"/>
</dbReference>
<sequence length="277" mass="29744">MLFSALKRRATLTLTVLCSTTVLAACLTTQTTSGGAVGVDRSQFVLVSSAEVDAAAAKGYSDVIAKAQKEGKLNRDAKQVARVRAIANRLIPQTAAFRQDAPSWKWEVNVIESDQINAWCMAGGKIAFYSALIEKLALTDDEIAAIMGHEIAHALREHSRERISQQLATSLGLDLISVGLGLSRGASDLAGMAANVAISLPYGRSHEVESDRIGVELAARAGYDPRAAISVWQKMSKAGGGSPPELLSTHPSPENRMRDLADYSARVQPLYEQARKR</sequence>
<dbReference type="CDD" id="cd07331">
    <property type="entry name" value="M48C_Oma1_like"/>
    <property type="match status" value="1"/>
</dbReference>
<proteinExistence type="inferred from homology"/>
<gene>
    <name evidence="10" type="ORF">RGQ30_14490</name>
</gene>
<dbReference type="InterPro" id="IPR001915">
    <property type="entry name" value="Peptidase_M48"/>
</dbReference>
<dbReference type="RefSeq" id="WP_130556541.1">
    <property type="nucleotide sequence ID" value="NZ_AP028947.1"/>
</dbReference>
<dbReference type="PANTHER" id="PTHR22726:SF1">
    <property type="entry name" value="METALLOENDOPEPTIDASE OMA1, MITOCHONDRIAL"/>
    <property type="match status" value="1"/>
</dbReference>
<dbReference type="GO" id="GO:0004222">
    <property type="term" value="F:metalloendopeptidase activity"/>
    <property type="evidence" value="ECO:0007669"/>
    <property type="project" value="InterPro"/>
</dbReference>
<dbReference type="InterPro" id="IPR051156">
    <property type="entry name" value="Mito/Outer_Membr_Metalloprot"/>
</dbReference>
<dbReference type="GO" id="GO:0051603">
    <property type="term" value="P:proteolysis involved in protein catabolic process"/>
    <property type="evidence" value="ECO:0007669"/>
    <property type="project" value="TreeGrafter"/>
</dbReference>
<evidence type="ECO:0000259" key="9">
    <source>
        <dbReference type="Pfam" id="PF01435"/>
    </source>
</evidence>
<feature type="chain" id="PRO_5041670595" evidence="8">
    <location>
        <begin position="25"/>
        <end position="277"/>
    </location>
</feature>
<name>A0AA86MB68_9BURK</name>
<dbReference type="GO" id="GO:0046872">
    <property type="term" value="F:metal ion binding"/>
    <property type="evidence" value="ECO:0007669"/>
    <property type="project" value="UniProtKB-KW"/>
</dbReference>
<dbReference type="PROSITE" id="PS51257">
    <property type="entry name" value="PROKAR_LIPOPROTEIN"/>
    <property type="match status" value="1"/>
</dbReference>
<evidence type="ECO:0000256" key="1">
    <source>
        <dbReference type="ARBA" id="ARBA00022670"/>
    </source>
</evidence>
<evidence type="ECO:0000256" key="4">
    <source>
        <dbReference type="ARBA" id="ARBA00022833"/>
    </source>
</evidence>
<accession>A0AA86MB68</accession>
<evidence type="ECO:0000256" key="2">
    <source>
        <dbReference type="ARBA" id="ARBA00022723"/>
    </source>
</evidence>
<evidence type="ECO:0000256" key="8">
    <source>
        <dbReference type="SAM" id="SignalP"/>
    </source>
</evidence>
<evidence type="ECO:0000256" key="6">
    <source>
        <dbReference type="RuleBase" id="RU003983"/>
    </source>
</evidence>
<dbReference type="PANTHER" id="PTHR22726">
    <property type="entry name" value="METALLOENDOPEPTIDASE OMA1"/>
    <property type="match status" value="1"/>
</dbReference>
<keyword evidence="1 6" id="KW-0645">Protease</keyword>
<dbReference type="KEGG" id="lto:RGQ30_14490"/>
<dbReference type="Gene3D" id="3.30.2010.10">
    <property type="entry name" value="Metalloproteases ('zincins'), catalytic domain"/>
    <property type="match status" value="1"/>
</dbReference>
<dbReference type="Pfam" id="PF01435">
    <property type="entry name" value="Peptidase_M48"/>
    <property type="match status" value="1"/>
</dbReference>
<keyword evidence="11" id="KW-1185">Reference proteome</keyword>
<feature type="signal peptide" evidence="8">
    <location>
        <begin position="1"/>
        <end position="24"/>
    </location>
</feature>
<reference evidence="10 11" key="1">
    <citation type="submission" date="2023-10" db="EMBL/GenBank/DDBJ databases">
        <title>Complete Genome Sequence of Limnobacter thiooxidans CS-K2T, Isolated from freshwater lake sediments in Bavaria, Germany.</title>
        <authorList>
            <person name="Naruki M."/>
            <person name="Watanabe A."/>
            <person name="Warashina T."/>
            <person name="Morita T."/>
            <person name="Arakawa K."/>
        </authorList>
    </citation>
    <scope>NUCLEOTIDE SEQUENCE [LARGE SCALE GENOMIC DNA]</scope>
    <source>
        <strain evidence="10 11">CS-K2</strain>
    </source>
</reference>
<keyword evidence="5 6" id="KW-0482">Metalloprotease</keyword>
<keyword evidence="8" id="KW-0732">Signal</keyword>
<dbReference type="AlphaFoldDB" id="A0AA86MB68"/>
<organism evidence="10 11">
    <name type="scientific">Limnobacter thiooxidans</name>
    <dbReference type="NCBI Taxonomy" id="131080"/>
    <lineage>
        <taxon>Bacteria</taxon>
        <taxon>Pseudomonadati</taxon>
        <taxon>Pseudomonadota</taxon>
        <taxon>Betaproteobacteria</taxon>
        <taxon>Burkholderiales</taxon>
        <taxon>Burkholderiaceae</taxon>
        <taxon>Limnobacter</taxon>
    </lineage>
</organism>
<feature type="domain" description="Peptidase M48" evidence="9">
    <location>
        <begin position="79"/>
        <end position="262"/>
    </location>
</feature>
<protein>
    <submittedName>
        <fullName evidence="10">M48 family metallopeptidase</fullName>
    </submittedName>
</protein>
<comment type="similarity">
    <text evidence="6">Belongs to the peptidase M48 family.</text>
</comment>
<dbReference type="GO" id="GO:0016020">
    <property type="term" value="C:membrane"/>
    <property type="evidence" value="ECO:0007669"/>
    <property type="project" value="TreeGrafter"/>
</dbReference>
<evidence type="ECO:0000256" key="5">
    <source>
        <dbReference type="ARBA" id="ARBA00023049"/>
    </source>
</evidence>
<keyword evidence="4 6" id="KW-0862">Zinc</keyword>